<name>A0A9N9IK98_9GLOM</name>
<organism evidence="2 3">
    <name type="scientific">Racocetra fulgida</name>
    <dbReference type="NCBI Taxonomy" id="60492"/>
    <lineage>
        <taxon>Eukaryota</taxon>
        <taxon>Fungi</taxon>
        <taxon>Fungi incertae sedis</taxon>
        <taxon>Mucoromycota</taxon>
        <taxon>Glomeromycotina</taxon>
        <taxon>Glomeromycetes</taxon>
        <taxon>Diversisporales</taxon>
        <taxon>Gigasporaceae</taxon>
        <taxon>Racocetra</taxon>
    </lineage>
</organism>
<evidence type="ECO:0000313" key="3">
    <source>
        <dbReference type="Proteomes" id="UP000789396"/>
    </source>
</evidence>
<feature type="non-terminal residue" evidence="2">
    <location>
        <position position="143"/>
    </location>
</feature>
<feature type="compositionally biased region" description="Polar residues" evidence="1">
    <location>
        <begin position="134"/>
        <end position="143"/>
    </location>
</feature>
<evidence type="ECO:0000313" key="2">
    <source>
        <dbReference type="EMBL" id="CAG8739417.1"/>
    </source>
</evidence>
<evidence type="ECO:0000256" key="1">
    <source>
        <dbReference type="SAM" id="MobiDB-lite"/>
    </source>
</evidence>
<comment type="caution">
    <text evidence="2">The sequence shown here is derived from an EMBL/GenBank/DDBJ whole genome shotgun (WGS) entry which is preliminary data.</text>
</comment>
<gene>
    <name evidence="2" type="ORF">RFULGI_LOCUS12739</name>
</gene>
<dbReference type="AlphaFoldDB" id="A0A9N9IK98"/>
<feature type="region of interest" description="Disordered" evidence="1">
    <location>
        <begin position="121"/>
        <end position="143"/>
    </location>
</feature>
<proteinExistence type="predicted"/>
<feature type="compositionally biased region" description="Basic and acidic residues" evidence="1">
    <location>
        <begin position="123"/>
        <end position="132"/>
    </location>
</feature>
<dbReference type="Proteomes" id="UP000789396">
    <property type="component" value="Unassembled WGS sequence"/>
</dbReference>
<protein>
    <submittedName>
        <fullName evidence="2">7511_t:CDS:1</fullName>
    </submittedName>
</protein>
<reference evidence="2" key="1">
    <citation type="submission" date="2021-06" db="EMBL/GenBank/DDBJ databases">
        <authorList>
            <person name="Kallberg Y."/>
            <person name="Tangrot J."/>
            <person name="Rosling A."/>
        </authorList>
    </citation>
    <scope>NUCLEOTIDE SEQUENCE</scope>
    <source>
        <strain evidence="2">IN212</strain>
    </source>
</reference>
<dbReference type="OrthoDB" id="10521292at2759"/>
<dbReference type="EMBL" id="CAJVPZ010031472">
    <property type="protein sequence ID" value="CAG8739417.1"/>
    <property type="molecule type" value="Genomic_DNA"/>
</dbReference>
<keyword evidence="3" id="KW-1185">Reference proteome</keyword>
<sequence>VKLNKPEFVQPIVSKHIQQLAANVKTLKEKLEFNDLASISMIIQELIQILQVLVITISKNDLPTDDPLTQVYLDSLKDISTDKLKNFLGQFEGLENDVIKMDSLLNELTTQQDAMMGNGGEMTLHEPNKDDSNVIGSTGIMSE</sequence>
<accession>A0A9N9IK98</accession>